<feature type="chain" id="PRO_5043788083" description="Tail specific protease domain-containing protein" evidence="1">
    <location>
        <begin position="23"/>
        <end position="774"/>
    </location>
</feature>
<dbReference type="InterPro" id="IPR056186">
    <property type="entry name" value="PDZ_CPAF-rel"/>
</dbReference>
<keyword evidence="1" id="KW-0732">Signal</keyword>
<protein>
    <recommendedName>
        <fullName evidence="6">Tail specific protease domain-containing protein</fullName>
    </recommendedName>
</protein>
<evidence type="ECO:0000256" key="1">
    <source>
        <dbReference type="SAM" id="SignalP"/>
    </source>
</evidence>
<evidence type="ECO:0008006" key="6">
    <source>
        <dbReference type="Google" id="ProtNLM"/>
    </source>
</evidence>
<feature type="signal peptide" evidence="1">
    <location>
        <begin position="1"/>
        <end position="22"/>
    </location>
</feature>
<reference evidence="4 5" key="1">
    <citation type="submission" date="2019-10" db="EMBL/GenBank/DDBJ databases">
        <authorList>
            <person name="Palmer J.M."/>
        </authorList>
    </citation>
    <scope>NUCLEOTIDE SEQUENCE [LARGE SCALE GENOMIC DNA]</scope>
    <source>
        <strain evidence="4 5">TWF694</strain>
    </source>
</reference>
<dbReference type="GO" id="GO:0008236">
    <property type="term" value="F:serine-type peptidase activity"/>
    <property type="evidence" value="ECO:0007669"/>
    <property type="project" value="InterPro"/>
</dbReference>
<evidence type="ECO:0000259" key="3">
    <source>
        <dbReference type="Pfam" id="PF23658"/>
    </source>
</evidence>
<evidence type="ECO:0000259" key="2">
    <source>
        <dbReference type="Pfam" id="PF03572"/>
    </source>
</evidence>
<accession>A0AAV9XP95</accession>
<sequence length="774" mass="86107">MIGSSVIGISILGLALSVNAVALPQYQQEPLSNLTLNSKINESTGGCAEIHAIEESFYKDPDHENFTVFDVDPKIAYDCLRSVPLEKASTLDFLQVVTQFFQFQSTLSYLKNPPANYDQGSVDIIGGLQDIHKKVESGSLTSWYELENQVSDLMDKSHEGHLHVGLPLRKIINFSCPISLVNLSPDGKTLPKVFVVENSEDFTFSASPVTKIDGKDVVATLEKMGVEKYQSPDARWNTAFASKPLDAGQFMARGGVYPGANTFTLTFENGTTSTYNYTAAVVHKNGTNIWSQLKTGKDIWDKYINVNFTSHIFIEKLDEDKASNLQLDNSMDISNDNNTSILLEELVQYNASTDSTIGAPSYIEDPFGKVRGFFMDDYSKKNDKVAVLSINSFVPEDETHPEGFAVFIPCMQKIIELFLAEAKKRGMQKLIIDVRENGGGFLSSQLDAYRQLFPQAKGSYLYRYRHHPASAKLATSFSRIYNKTMLDPQHPMFFSKNGSKIVLDPHSSEFDENSVQLHDAFGIIESGFSQYFTQDKDGKEFATLESFINPVEIHGDKYSPALDYPISKLGAVSQVLGLGIQPDSKMDKTGYEHLASYSKASAPFKPENVVILTDSKCASSCNSFVESLRMEQGIRTIVVGGRPHAQPAAAVGGTRGSQVFTLSDLLKYIAFLEEKLPPKGEKEEKEWEQVMPRDVKINSPPTEMQVNLKDMIRKNDSTQTPLQFSLEPADCKIFYTEKTLKNSHELWTKIQNLAWGGDDSCAWGSLKNVKVLTN</sequence>
<dbReference type="EMBL" id="JAVHJO010000003">
    <property type="protein sequence ID" value="KAK6541578.1"/>
    <property type="molecule type" value="Genomic_DNA"/>
</dbReference>
<evidence type="ECO:0000313" key="4">
    <source>
        <dbReference type="EMBL" id="KAK6541578.1"/>
    </source>
</evidence>
<dbReference type="Pfam" id="PF23658">
    <property type="entry name" value="PDZ_CPAF_rel"/>
    <property type="match status" value="1"/>
</dbReference>
<evidence type="ECO:0000313" key="5">
    <source>
        <dbReference type="Proteomes" id="UP001365542"/>
    </source>
</evidence>
<name>A0AAV9XP95_9PEZI</name>
<dbReference type="GO" id="GO:0006508">
    <property type="term" value="P:proteolysis"/>
    <property type="evidence" value="ECO:0007669"/>
    <property type="project" value="InterPro"/>
</dbReference>
<dbReference type="PANTHER" id="PTHR37049:SF4">
    <property type="entry name" value="RHODANESE DOMAIN-CONTAINING PROTEIN"/>
    <property type="match status" value="1"/>
</dbReference>
<dbReference type="Gene3D" id="3.90.226.10">
    <property type="entry name" value="2-enoyl-CoA Hydratase, Chain A, domain 1"/>
    <property type="match status" value="1"/>
</dbReference>
<comment type="caution">
    <text evidence="4">The sequence shown here is derived from an EMBL/GenBank/DDBJ whole genome shotgun (WGS) entry which is preliminary data.</text>
</comment>
<dbReference type="PANTHER" id="PTHR37049">
    <property type="entry name" value="PEPTIDASE S41 FAMILY PROTEIN"/>
    <property type="match status" value="1"/>
</dbReference>
<feature type="domain" description="Tail specific protease" evidence="2">
    <location>
        <begin position="385"/>
        <end position="643"/>
    </location>
</feature>
<dbReference type="Proteomes" id="UP001365542">
    <property type="component" value="Unassembled WGS sequence"/>
</dbReference>
<dbReference type="Pfam" id="PF03572">
    <property type="entry name" value="Peptidase_S41"/>
    <property type="match status" value="1"/>
</dbReference>
<dbReference type="SUPFAM" id="SSF52096">
    <property type="entry name" value="ClpP/crotonase"/>
    <property type="match status" value="1"/>
</dbReference>
<dbReference type="InterPro" id="IPR005151">
    <property type="entry name" value="Tail-specific_protease"/>
</dbReference>
<proteinExistence type="predicted"/>
<dbReference type="AlphaFoldDB" id="A0AAV9XP95"/>
<keyword evidence="5" id="KW-1185">Reference proteome</keyword>
<organism evidence="4 5">
    <name type="scientific">Orbilia ellipsospora</name>
    <dbReference type="NCBI Taxonomy" id="2528407"/>
    <lineage>
        <taxon>Eukaryota</taxon>
        <taxon>Fungi</taxon>
        <taxon>Dikarya</taxon>
        <taxon>Ascomycota</taxon>
        <taxon>Pezizomycotina</taxon>
        <taxon>Orbiliomycetes</taxon>
        <taxon>Orbiliales</taxon>
        <taxon>Orbiliaceae</taxon>
        <taxon>Orbilia</taxon>
    </lineage>
</organism>
<dbReference type="InterPro" id="IPR052766">
    <property type="entry name" value="S41A_metabolite_peptidase"/>
</dbReference>
<gene>
    <name evidence="4" type="ORF">TWF694_007381</name>
</gene>
<feature type="domain" description="CPAF-like PDZ" evidence="3">
    <location>
        <begin position="174"/>
        <end position="283"/>
    </location>
</feature>
<dbReference type="InterPro" id="IPR029045">
    <property type="entry name" value="ClpP/crotonase-like_dom_sf"/>
</dbReference>